<dbReference type="CDD" id="cd02557">
    <property type="entry name" value="PseudoU_synth_ScRIB2"/>
    <property type="match status" value="1"/>
</dbReference>
<dbReference type="InterPro" id="IPR006145">
    <property type="entry name" value="PsdUridine_synth_RsuA/RluA"/>
</dbReference>
<dbReference type="InterPro" id="IPR006224">
    <property type="entry name" value="PsdUridine_synth_RluA-like_CS"/>
</dbReference>
<dbReference type="PROSITE" id="PS50889">
    <property type="entry name" value="S4"/>
    <property type="match status" value="1"/>
</dbReference>
<feature type="active site" evidence="6">
    <location>
        <position position="214"/>
    </location>
</feature>
<gene>
    <name evidence="12" type="primary">LOC116298652</name>
</gene>
<evidence type="ECO:0000259" key="10">
    <source>
        <dbReference type="Pfam" id="PF00849"/>
    </source>
</evidence>
<keyword evidence="11" id="KW-1185">Reference proteome</keyword>
<keyword evidence="2" id="KW-0597">Phosphoprotein</keyword>
<protein>
    <recommendedName>
        <fullName evidence="8">Pseudouridine synthase</fullName>
        <ecNumber evidence="8">5.4.99.-</ecNumber>
    </recommendedName>
</protein>
<dbReference type="Proteomes" id="UP000515163">
    <property type="component" value="Unplaced"/>
</dbReference>
<keyword evidence="4 8" id="KW-0413">Isomerase</keyword>
<dbReference type="GO" id="GO:0009982">
    <property type="term" value="F:pseudouridine synthase activity"/>
    <property type="evidence" value="ECO:0007669"/>
    <property type="project" value="InterPro"/>
</dbReference>
<evidence type="ECO:0000256" key="9">
    <source>
        <dbReference type="SAM" id="MobiDB-lite"/>
    </source>
</evidence>
<dbReference type="GO" id="GO:0003723">
    <property type="term" value="F:RNA binding"/>
    <property type="evidence" value="ECO:0007669"/>
    <property type="project" value="UniProtKB-KW"/>
</dbReference>
<evidence type="ECO:0000256" key="3">
    <source>
        <dbReference type="ARBA" id="ARBA00022664"/>
    </source>
</evidence>
<evidence type="ECO:0000256" key="6">
    <source>
        <dbReference type="PIRSR" id="PIRSR606225-1"/>
    </source>
</evidence>
<dbReference type="InterPro" id="IPR050188">
    <property type="entry name" value="RluA_PseudoU_synthase"/>
</dbReference>
<dbReference type="EC" id="5.4.99.-" evidence="8"/>
<organism evidence="11 12">
    <name type="scientific">Actinia tenebrosa</name>
    <name type="common">Australian red waratah sea anemone</name>
    <dbReference type="NCBI Taxonomy" id="6105"/>
    <lineage>
        <taxon>Eukaryota</taxon>
        <taxon>Metazoa</taxon>
        <taxon>Cnidaria</taxon>
        <taxon>Anthozoa</taxon>
        <taxon>Hexacorallia</taxon>
        <taxon>Actiniaria</taxon>
        <taxon>Actiniidae</taxon>
        <taxon>Actinia</taxon>
    </lineage>
</organism>
<dbReference type="OrthoDB" id="424794at2759"/>
<accession>A0A6P8I3B6</accession>
<comment type="function">
    <text evidence="8">Responsible for synthesis of pseudouridine from uracil.</text>
</comment>
<dbReference type="NCBIfam" id="TIGR00005">
    <property type="entry name" value="rluA_subfam"/>
    <property type="match status" value="1"/>
</dbReference>
<name>A0A6P8I3B6_ACTTE</name>
<comment type="catalytic activity">
    <reaction evidence="8">
        <text>a uridine in RNA = a pseudouridine in RNA</text>
        <dbReference type="Rhea" id="RHEA:48348"/>
        <dbReference type="Rhea" id="RHEA-COMP:12068"/>
        <dbReference type="Rhea" id="RHEA-COMP:12069"/>
        <dbReference type="ChEBI" id="CHEBI:65314"/>
        <dbReference type="ChEBI" id="CHEBI:65315"/>
    </reaction>
</comment>
<dbReference type="InterPro" id="IPR006225">
    <property type="entry name" value="PsdUridine_synth_RluC/D"/>
</dbReference>
<dbReference type="PROSITE" id="PS01129">
    <property type="entry name" value="PSI_RLU"/>
    <property type="match status" value="1"/>
</dbReference>
<dbReference type="GeneID" id="116298652"/>
<dbReference type="InParanoid" id="A0A6P8I3B6"/>
<feature type="region of interest" description="Disordered" evidence="9">
    <location>
        <begin position="1"/>
        <end position="54"/>
    </location>
</feature>
<dbReference type="FunCoup" id="A0A6P8I3B6">
    <property type="interactions" value="233"/>
</dbReference>
<sequence length="456" mass="52521">MAGEEKRSCEQEELENTVNKKQLQDEEDEELKADKGKKRKLSKEDKKNAKEKKVKVTARKKPGFDVELYNETSYFVRNGLRYVTPYHFTFTTHCKGRWVGRQLFEVFKDEFRSEPPEYYEKAIKTGKITVNGETATLDTILKDNEIVCNKVHRHEPPVTAEPLEIIESNEDVVVINKPSSIPVHPCGRYRHNTVVFLLGKEYGLTNLYTVHRIDRLTSGILIFAKTLKKAQELEEQVRERRIRKEYVCRVQGDFPSEPIDCEQPILVVSHKIGVCRVSPNGKTCRTVFTKLHGNGKSSVVQCIPYTGRMHQIRVHLQWLGYPIIDDPIYNSPVWGTNRGKGGVTDDQALKVIQALAESTTIMDTDITENRNKSENLMENMAHSSVEDHSEDEKSVGRMEKSLYVKDGDCSECRIQRRDPTPEELTMCLHAISYKGPDWEYQTKQPPWVAQDCKHYD</sequence>
<evidence type="ECO:0000256" key="4">
    <source>
        <dbReference type="ARBA" id="ARBA00023235"/>
    </source>
</evidence>
<dbReference type="PANTHER" id="PTHR21600">
    <property type="entry name" value="MITOCHONDRIAL RNA PSEUDOURIDINE SYNTHASE"/>
    <property type="match status" value="1"/>
</dbReference>
<evidence type="ECO:0000256" key="2">
    <source>
        <dbReference type="ARBA" id="ARBA00022553"/>
    </source>
</evidence>
<evidence type="ECO:0000256" key="7">
    <source>
        <dbReference type="PROSITE-ProRule" id="PRU00182"/>
    </source>
</evidence>
<evidence type="ECO:0000256" key="8">
    <source>
        <dbReference type="RuleBase" id="RU362028"/>
    </source>
</evidence>
<dbReference type="AlphaFoldDB" id="A0A6P8I3B6"/>
<dbReference type="SUPFAM" id="SSF55120">
    <property type="entry name" value="Pseudouridine synthase"/>
    <property type="match status" value="1"/>
</dbReference>
<comment type="similarity">
    <text evidence="1 8">Belongs to the pseudouridine synthase RluA family.</text>
</comment>
<dbReference type="PANTHER" id="PTHR21600:SF40">
    <property type="entry name" value="PSEUDOURIDYLATE SYNTHASE RPUSD2"/>
    <property type="match status" value="1"/>
</dbReference>
<keyword evidence="3" id="KW-0507">mRNA processing</keyword>
<dbReference type="Gene3D" id="3.30.2350.10">
    <property type="entry name" value="Pseudouridine synthase"/>
    <property type="match status" value="1"/>
</dbReference>
<proteinExistence type="inferred from homology"/>
<dbReference type="GO" id="GO:0000455">
    <property type="term" value="P:enzyme-directed rRNA pseudouridine synthesis"/>
    <property type="evidence" value="ECO:0007669"/>
    <property type="project" value="TreeGrafter"/>
</dbReference>
<reference evidence="12" key="1">
    <citation type="submission" date="2025-08" db="UniProtKB">
        <authorList>
            <consortium name="RefSeq"/>
        </authorList>
    </citation>
    <scope>IDENTIFICATION</scope>
    <source>
        <tissue evidence="12">Tentacle</tissue>
    </source>
</reference>
<dbReference type="InterPro" id="IPR020103">
    <property type="entry name" value="PsdUridine_synth_cat_dom_sf"/>
</dbReference>
<keyword evidence="7" id="KW-0694">RNA-binding</keyword>
<evidence type="ECO:0000313" key="12">
    <source>
        <dbReference type="RefSeq" id="XP_031563039.1"/>
    </source>
</evidence>
<evidence type="ECO:0000256" key="1">
    <source>
        <dbReference type="ARBA" id="ARBA00010876"/>
    </source>
</evidence>
<comment type="function">
    <text evidence="5">Pseudouridine synthase that catalyzes pseudouridylation of mRNAs.</text>
</comment>
<evidence type="ECO:0000313" key="11">
    <source>
        <dbReference type="Proteomes" id="UP000515163"/>
    </source>
</evidence>
<feature type="domain" description="Pseudouridine synthase RsuA/RluA-like" evidence="10">
    <location>
        <begin position="171"/>
        <end position="317"/>
    </location>
</feature>
<feature type="compositionally biased region" description="Basic and acidic residues" evidence="9">
    <location>
        <begin position="1"/>
        <end position="10"/>
    </location>
</feature>
<dbReference type="Pfam" id="PF00849">
    <property type="entry name" value="PseudoU_synth_2"/>
    <property type="match status" value="1"/>
</dbReference>
<dbReference type="RefSeq" id="XP_031563039.1">
    <property type="nucleotide sequence ID" value="XM_031707179.1"/>
</dbReference>
<dbReference type="FunFam" id="3.30.2350.10:FF:000010">
    <property type="entry name" value="RNA pseudouridine synthase domain-containing 2"/>
    <property type="match status" value="1"/>
</dbReference>
<dbReference type="GO" id="GO:0006397">
    <property type="term" value="P:mRNA processing"/>
    <property type="evidence" value="ECO:0007669"/>
    <property type="project" value="UniProtKB-KW"/>
</dbReference>
<evidence type="ECO:0000256" key="5">
    <source>
        <dbReference type="ARBA" id="ARBA00057241"/>
    </source>
</evidence>
<dbReference type="KEGG" id="aten:116298652"/>